<dbReference type="Gene3D" id="3.20.20.140">
    <property type="entry name" value="Metal-dependent hydrolases"/>
    <property type="match status" value="1"/>
</dbReference>
<dbReference type="eggNOG" id="KOG3968">
    <property type="taxonomic scope" value="Eukaryota"/>
</dbReference>
<protein>
    <recommendedName>
        <fullName evidence="4">Amidohydrolase-related domain-containing protein</fullName>
    </recommendedName>
</protein>
<evidence type="ECO:0000259" key="4">
    <source>
        <dbReference type="Pfam" id="PF01979"/>
    </source>
</evidence>
<dbReference type="SUPFAM" id="SSF51556">
    <property type="entry name" value="Metallo-dependent hydrolases"/>
    <property type="match status" value="1"/>
</dbReference>
<dbReference type="PANTHER" id="PTHR43794">
    <property type="entry name" value="AMINOHYDROLASE SSNA-RELATED"/>
    <property type="match status" value="1"/>
</dbReference>
<dbReference type="InterPro" id="IPR032466">
    <property type="entry name" value="Metal_Hydrolase"/>
</dbReference>
<dbReference type="CDD" id="cd01298">
    <property type="entry name" value="ATZ_TRZ_like"/>
    <property type="match status" value="1"/>
</dbReference>
<dbReference type="GeneID" id="17355329"/>
<dbReference type="NCBIfam" id="NF006055">
    <property type="entry name" value="PRK08203.1"/>
    <property type="match status" value="1"/>
</dbReference>
<dbReference type="SUPFAM" id="SSF51338">
    <property type="entry name" value="Composite domain of metallo-dependent hydrolases"/>
    <property type="match status" value="2"/>
</dbReference>
<dbReference type="Proteomes" id="UP000008141">
    <property type="component" value="Unassembled WGS sequence"/>
</dbReference>
<dbReference type="Gene3D" id="2.30.40.10">
    <property type="entry name" value="Urease, subunit C, domain 1"/>
    <property type="match status" value="1"/>
</dbReference>
<dbReference type="Pfam" id="PF01979">
    <property type="entry name" value="Amidohydro_1"/>
    <property type="match status" value="1"/>
</dbReference>
<keyword evidence="6" id="KW-1185">Reference proteome</keyword>
<dbReference type="InterPro" id="IPR006680">
    <property type="entry name" value="Amidohydro-rel"/>
</dbReference>
<proteinExistence type="predicted"/>
<accession>E1ZE95</accession>
<evidence type="ECO:0000256" key="1">
    <source>
        <dbReference type="ARBA" id="ARBA00022723"/>
    </source>
</evidence>
<gene>
    <name evidence="5" type="ORF">CHLNCDRAFT_145361</name>
</gene>
<dbReference type="EMBL" id="GL433843">
    <property type="protein sequence ID" value="EFN55990.1"/>
    <property type="molecule type" value="Genomic_DNA"/>
</dbReference>
<dbReference type="OMA" id="ADHHLTW"/>
<keyword evidence="2" id="KW-0378">Hydrolase</keyword>
<dbReference type="OrthoDB" id="194468at2759"/>
<dbReference type="PANTHER" id="PTHR43794:SF11">
    <property type="entry name" value="AMIDOHYDROLASE-RELATED DOMAIN-CONTAINING PROTEIN"/>
    <property type="match status" value="1"/>
</dbReference>
<dbReference type="KEGG" id="cvr:CHLNCDRAFT_145361"/>
<evidence type="ECO:0000313" key="6">
    <source>
        <dbReference type="Proteomes" id="UP000008141"/>
    </source>
</evidence>
<name>E1ZE95_CHLVA</name>
<dbReference type="GO" id="GO:0016814">
    <property type="term" value="F:hydrolase activity, acting on carbon-nitrogen (but not peptide) bonds, in cyclic amidines"/>
    <property type="evidence" value="ECO:0007669"/>
    <property type="project" value="UniProtKB-ARBA"/>
</dbReference>
<evidence type="ECO:0000313" key="5">
    <source>
        <dbReference type="EMBL" id="EFN55990.1"/>
    </source>
</evidence>
<feature type="domain" description="Amidohydrolase-related" evidence="4">
    <location>
        <begin position="56"/>
        <end position="390"/>
    </location>
</feature>
<dbReference type="GO" id="GO:0019239">
    <property type="term" value="F:deaminase activity"/>
    <property type="evidence" value="ECO:0007669"/>
    <property type="project" value="UniProtKB-ARBA"/>
</dbReference>
<evidence type="ECO:0000256" key="2">
    <source>
        <dbReference type="ARBA" id="ARBA00022801"/>
    </source>
</evidence>
<dbReference type="AlphaFoldDB" id="E1ZE95"/>
<dbReference type="STRING" id="554065.E1ZE95"/>
<dbReference type="GO" id="GO:0046872">
    <property type="term" value="F:metal ion binding"/>
    <property type="evidence" value="ECO:0007669"/>
    <property type="project" value="UniProtKB-KW"/>
</dbReference>
<dbReference type="InParanoid" id="E1ZE95"/>
<sequence length="456" mass="49655">MAEQRGGEKRPVKAGTTLYRNATVIATFTEQADVKDGAIYVDGNVIKWVVDCSDKVIIPGMVNTHHHMYQSLTRCIAQDSPLFNWLTSLYPAWATMTSNDVYISAKLSMAELLLSGCTCSSDHLYIYPNDVTLDDTIRAAREIGMRFHPTRGIMTLGKSKGGLPPDNVVEETDSALEDAKRLIEQYHDPEKYSMMRVGIAPCSPFSVTNDCMEGAAKLARQYQQVRLHTHLAENHQDITYSEKTYGCRPGRYLQQVGWDRSDCWFAHCVMLDEGERKQFAECGLGVAHCPSSNARLASGICPVRQLRDEGVNVGLGVDGCASNDSGNLLEQARWALLLQRGLLRDVKGMKVREALEIAIQGGAGNLGRDDIGRLAPGYAADFVGWKLTGNVALSGGLGDPVGALILCTPGPVDLSVINGEPIIQDGKLLTCDLEELIREHNTASARVCAAVGSPDL</sequence>
<reference evidence="5 6" key="1">
    <citation type="journal article" date="2010" name="Plant Cell">
        <title>The Chlorella variabilis NC64A genome reveals adaptation to photosymbiosis, coevolution with viruses, and cryptic sex.</title>
        <authorList>
            <person name="Blanc G."/>
            <person name="Duncan G."/>
            <person name="Agarkova I."/>
            <person name="Borodovsky M."/>
            <person name="Gurnon J."/>
            <person name="Kuo A."/>
            <person name="Lindquist E."/>
            <person name="Lucas S."/>
            <person name="Pangilinan J."/>
            <person name="Polle J."/>
            <person name="Salamov A."/>
            <person name="Terry A."/>
            <person name="Yamada T."/>
            <person name="Dunigan D.D."/>
            <person name="Grigoriev I.V."/>
            <person name="Claverie J.M."/>
            <person name="Van Etten J.L."/>
        </authorList>
    </citation>
    <scope>NUCLEOTIDE SEQUENCE [LARGE SCALE GENOMIC DNA]</scope>
    <source>
        <strain evidence="5 6">NC64A</strain>
    </source>
</reference>
<organism evidence="6">
    <name type="scientific">Chlorella variabilis</name>
    <name type="common">Green alga</name>
    <dbReference type="NCBI Taxonomy" id="554065"/>
    <lineage>
        <taxon>Eukaryota</taxon>
        <taxon>Viridiplantae</taxon>
        <taxon>Chlorophyta</taxon>
        <taxon>core chlorophytes</taxon>
        <taxon>Trebouxiophyceae</taxon>
        <taxon>Chlorellales</taxon>
        <taxon>Chlorellaceae</taxon>
        <taxon>Chlorella clade</taxon>
        <taxon>Chlorella</taxon>
    </lineage>
</organism>
<dbReference type="RefSeq" id="XP_005848092.1">
    <property type="nucleotide sequence ID" value="XM_005848030.1"/>
</dbReference>
<evidence type="ECO:0000256" key="3">
    <source>
        <dbReference type="ARBA" id="ARBA00022833"/>
    </source>
</evidence>
<dbReference type="InterPro" id="IPR011059">
    <property type="entry name" value="Metal-dep_hydrolase_composite"/>
</dbReference>
<dbReference type="InterPro" id="IPR050287">
    <property type="entry name" value="MTA/SAH_deaminase"/>
</dbReference>
<keyword evidence="3" id="KW-0862">Zinc</keyword>
<dbReference type="FunFam" id="3.20.20.140:FF:000014">
    <property type="entry name" value="5-methylthioadenosine/S-adenosylhomocysteine deaminase"/>
    <property type="match status" value="1"/>
</dbReference>
<keyword evidence="1" id="KW-0479">Metal-binding</keyword>